<dbReference type="Gene3D" id="2.40.50.140">
    <property type="entry name" value="Nucleic acid-binding proteins"/>
    <property type="match status" value="1"/>
</dbReference>
<feature type="compositionally biased region" description="Low complexity" evidence="2">
    <location>
        <begin position="37"/>
        <end position="57"/>
    </location>
</feature>
<dbReference type="PANTHER" id="PTHR10302:SF16">
    <property type="entry name" value="NUCLEIC ACID-BINDING, OB-FOLD-LIKE PROTEIN"/>
    <property type="match status" value="1"/>
</dbReference>
<dbReference type="PANTHER" id="PTHR10302">
    <property type="entry name" value="SINGLE-STRANDED DNA-BINDING PROTEIN"/>
    <property type="match status" value="1"/>
</dbReference>
<proteinExistence type="predicted"/>
<evidence type="ECO:0000256" key="2">
    <source>
        <dbReference type="SAM" id="MobiDB-lite"/>
    </source>
</evidence>
<evidence type="ECO:0000313" key="3">
    <source>
        <dbReference type="EMBL" id="GMN57945.1"/>
    </source>
</evidence>
<keyword evidence="1" id="KW-0238">DNA-binding</keyword>
<evidence type="ECO:0000256" key="1">
    <source>
        <dbReference type="ARBA" id="ARBA00023125"/>
    </source>
</evidence>
<dbReference type="InterPro" id="IPR011344">
    <property type="entry name" value="ssDNA-bd"/>
</dbReference>
<name>A0AA88DMF6_FICCA</name>
<dbReference type="SUPFAM" id="SSF50249">
    <property type="entry name" value="Nucleic acid-binding proteins"/>
    <property type="match status" value="1"/>
</dbReference>
<feature type="region of interest" description="Disordered" evidence="2">
    <location>
        <begin position="17"/>
        <end position="80"/>
    </location>
</feature>
<sequence length="261" mass="28491">MATSMGALSRRLSRALLSNSNPKPFPLNPHFSAPFCSSTTTTTTTTTDLTSDSPSSESEIEDHPESASSHSPPSGESNRRRAFQDPLLENGLDPGIYKAILVGRVGQKPVQKKLKSGVTLTMFSVGTGGIRNNRRPLENESPREYAERGAIQWHRVCIYPERLGAVVMQNAVPGLLIEYGSLTGIHRTASLVICWDSLAKEGCSILYLDGNLETKIFTDPITGIVRRVREISIRRNGRVVFLGKAGDAPEPTQAELRGLVY</sequence>
<dbReference type="InterPro" id="IPR012340">
    <property type="entry name" value="NA-bd_OB-fold"/>
</dbReference>
<comment type="caution">
    <text evidence="3">The sequence shown here is derived from an EMBL/GenBank/DDBJ whole genome shotgun (WGS) entry which is preliminary data.</text>
</comment>
<dbReference type="InterPro" id="IPR000424">
    <property type="entry name" value="Primosome_PriB/ssb"/>
</dbReference>
<dbReference type="Proteomes" id="UP001187192">
    <property type="component" value="Unassembled WGS sequence"/>
</dbReference>
<evidence type="ECO:0008006" key="5">
    <source>
        <dbReference type="Google" id="ProtNLM"/>
    </source>
</evidence>
<protein>
    <recommendedName>
        <fullName evidence="5">Single-stranded DNA-binding protein</fullName>
    </recommendedName>
</protein>
<gene>
    <name evidence="3" type="ORF">TIFTF001_027038</name>
</gene>
<dbReference type="EMBL" id="BTGU01000074">
    <property type="protein sequence ID" value="GMN57945.1"/>
    <property type="molecule type" value="Genomic_DNA"/>
</dbReference>
<accession>A0AA88DMF6</accession>
<feature type="compositionally biased region" description="Low complexity" evidence="2">
    <location>
        <begin position="66"/>
        <end position="76"/>
    </location>
</feature>
<dbReference type="GO" id="GO:0006264">
    <property type="term" value="P:mitochondrial DNA replication"/>
    <property type="evidence" value="ECO:0007669"/>
    <property type="project" value="TreeGrafter"/>
</dbReference>
<reference evidence="3" key="1">
    <citation type="submission" date="2023-07" db="EMBL/GenBank/DDBJ databases">
        <title>draft genome sequence of fig (Ficus carica).</title>
        <authorList>
            <person name="Takahashi T."/>
            <person name="Nishimura K."/>
        </authorList>
    </citation>
    <scope>NUCLEOTIDE SEQUENCE</scope>
</reference>
<keyword evidence="4" id="KW-1185">Reference proteome</keyword>
<evidence type="ECO:0000313" key="4">
    <source>
        <dbReference type="Proteomes" id="UP001187192"/>
    </source>
</evidence>
<dbReference type="AlphaFoldDB" id="A0AA88DMF6"/>
<organism evidence="3 4">
    <name type="scientific">Ficus carica</name>
    <name type="common">Common fig</name>
    <dbReference type="NCBI Taxonomy" id="3494"/>
    <lineage>
        <taxon>Eukaryota</taxon>
        <taxon>Viridiplantae</taxon>
        <taxon>Streptophyta</taxon>
        <taxon>Embryophyta</taxon>
        <taxon>Tracheophyta</taxon>
        <taxon>Spermatophyta</taxon>
        <taxon>Magnoliopsida</taxon>
        <taxon>eudicotyledons</taxon>
        <taxon>Gunneridae</taxon>
        <taxon>Pentapetalae</taxon>
        <taxon>rosids</taxon>
        <taxon>fabids</taxon>
        <taxon>Rosales</taxon>
        <taxon>Moraceae</taxon>
        <taxon>Ficeae</taxon>
        <taxon>Ficus</taxon>
    </lineage>
</organism>
<dbReference type="Pfam" id="PF00436">
    <property type="entry name" value="SSB"/>
    <property type="match status" value="1"/>
</dbReference>
<dbReference type="GO" id="GO:0003697">
    <property type="term" value="F:single-stranded DNA binding"/>
    <property type="evidence" value="ECO:0007669"/>
    <property type="project" value="InterPro"/>
</dbReference>
<dbReference type="GO" id="GO:0042645">
    <property type="term" value="C:mitochondrial nucleoid"/>
    <property type="evidence" value="ECO:0007669"/>
    <property type="project" value="TreeGrafter"/>
</dbReference>